<keyword evidence="2" id="KW-1185">Reference proteome</keyword>
<proteinExistence type="predicted"/>
<reference evidence="1" key="1">
    <citation type="submission" date="2021-03" db="EMBL/GenBank/DDBJ databases">
        <title>The complete genome sequence of Acetobacter sp. TBRC 12339.</title>
        <authorList>
            <person name="Charoenyingcharoen P."/>
            <person name="Yukphan P."/>
        </authorList>
    </citation>
    <scope>NUCLEOTIDE SEQUENCE</scope>
    <source>
        <strain evidence="1">TBRC 12339</strain>
    </source>
</reference>
<protein>
    <submittedName>
        <fullName evidence="1">Type IV pilus biogenesis protein PilM</fullName>
    </submittedName>
</protein>
<sequence>MALIILAFAIIGLMDLSEVSFRALDGMMTVQIDQLDSAVSTSNAFLKYRSSLITYVENHPTVSGTVALGLLGLSPGEITSLSGADNTVIRNGSTVTVEAWSPMSSSEIAKTVTAAQGDLSIGAAAGSSWSSPLLGSMGSLPVPVDQGNIVTLVTLAGSIY</sequence>
<dbReference type="Pfam" id="PF07419">
    <property type="entry name" value="PilM"/>
    <property type="match status" value="1"/>
</dbReference>
<gene>
    <name evidence="1" type="primary">pilM</name>
    <name evidence="1" type="ORF">J2D77_14025</name>
</gene>
<evidence type="ECO:0000313" key="2">
    <source>
        <dbReference type="Proteomes" id="UP000664073"/>
    </source>
</evidence>
<organism evidence="1 2">
    <name type="scientific">Acetobacter garciniae</name>
    <dbReference type="NCBI Taxonomy" id="2817435"/>
    <lineage>
        <taxon>Bacteria</taxon>
        <taxon>Pseudomonadati</taxon>
        <taxon>Pseudomonadota</taxon>
        <taxon>Alphaproteobacteria</taxon>
        <taxon>Acetobacterales</taxon>
        <taxon>Acetobacteraceae</taxon>
        <taxon>Acetobacter</taxon>
    </lineage>
</organism>
<dbReference type="Proteomes" id="UP000664073">
    <property type="component" value="Unassembled WGS sequence"/>
</dbReference>
<dbReference type="InterPro" id="IPR009987">
    <property type="entry name" value="IM_PilM"/>
</dbReference>
<name>A0A939HR58_9PROT</name>
<comment type="caution">
    <text evidence="1">The sequence shown here is derived from an EMBL/GenBank/DDBJ whole genome shotgun (WGS) entry which is preliminary data.</text>
</comment>
<dbReference type="AlphaFoldDB" id="A0A939HR58"/>
<dbReference type="RefSeq" id="WP_207846935.1">
    <property type="nucleotide sequence ID" value="NZ_JAFVMH010000008.1"/>
</dbReference>
<evidence type="ECO:0000313" key="1">
    <source>
        <dbReference type="EMBL" id="MBO1326269.1"/>
    </source>
</evidence>
<accession>A0A939HR58</accession>
<dbReference type="EMBL" id="JAFVMH010000008">
    <property type="protein sequence ID" value="MBO1326269.1"/>
    <property type="molecule type" value="Genomic_DNA"/>
</dbReference>